<dbReference type="SUPFAM" id="SSF47699">
    <property type="entry name" value="Bifunctional inhibitor/lipid-transfer protein/seed storage 2S albumin"/>
    <property type="match status" value="1"/>
</dbReference>
<evidence type="ECO:0000256" key="1">
    <source>
        <dbReference type="ARBA" id="ARBA00022448"/>
    </source>
</evidence>
<comment type="caution">
    <text evidence="5">The sequence shown here is derived from an EMBL/GenBank/DDBJ whole genome shotgun (WGS) entry which is preliminary data.</text>
</comment>
<dbReference type="PANTHER" id="PTHR33214">
    <property type="entry name" value="BIFUNCTIONAL INHIBITOR/LIPID-TRANSFER PROTEIN/SEED STORAGE 2S ALBUMIN SUPERFAMILY PROTEIN"/>
    <property type="match status" value="1"/>
</dbReference>
<keyword evidence="2" id="KW-0446">Lipid-binding</keyword>
<dbReference type="CDD" id="cd01959">
    <property type="entry name" value="nsLTP2"/>
    <property type="match status" value="1"/>
</dbReference>
<gene>
    <name evidence="5" type="ORF">HRI_001131700</name>
</gene>
<sequence length="96" mass="10225">MKRVPFVALCAVVLAVVISFGETHTAEAVTCDPGQLGSCMTAFISSANPTDTCCSKLHEQQPCLCGYINNPTLKPYVDSPNAKRVASYCKVPSPQC</sequence>
<accession>A0A9W7HBS9</accession>
<protein>
    <recommendedName>
        <fullName evidence="4">Bifunctional inhibitor/plant lipid transfer protein/seed storage helical domain-containing protein</fullName>
    </recommendedName>
</protein>
<dbReference type="EMBL" id="BSYR01000011">
    <property type="protein sequence ID" value="GMI74624.1"/>
    <property type="molecule type" value="Genomic_DNA"/>
</dbReference>
<dbReference type="PANTHER" id="PTHR33214:SF44">
    <property type="entry name" value="NON-SPECIFIC LIPID TRANSFER PROTEIN GPI-ANCHORED 33"/>
    <property type="match status" value="1"/>
</dbReference>
<dbReference type="GO" id="GO:0008289">
    <property type="term" value="F:lipid binding"/>
    <property type="evidence" value="ECO:0007669"/>
    <property type="project" value="UniProtKB-KW"/>
</dbReference>
<evidence type="ECO:0000313" key="6">
    <source>
        <dbReference type="Proteomes" id="UP001165190"/>
    </source>
</evidence>
<dbReference type="AlphaFoldDB" id="A0A9W7HBS9"/>
<evidence type="ECO:0000259" key="4">
    <source>
        <dbReference type="SMART" id="SM00499"/>
    </source>
</evidence>
<dbReference type="Gene3D" id="1.10.110.10">
    <property type="entry name" value="Plant lipid-transfer and hydrophobic proteins"/>
    <property type="match status" value="1"/>
</dbReference>
<dbReference type="GO" id="GO:0006869">
    <property type="term" value="P:lipid transport"/>
    <property type="evidence" value="ECO:0007669"/>
    <property type="project" value="InterPro"/>
</dbReference>
<proteinExistence type="predicted"/>
<dbReference type="Proteomes" id="UP001165190">
    <property type="component" value="Unassembled WGS sequence"/>
</dbReference>
<evidence type="ECO:0000256" key="2">
    <source>
        <dbReference type="ARBA" id="ARBA00023121"/>
    </source>
</evidence>
<dbReference type="SMART" id="SM00499">
    <property type="entry name" value="AAI"/>
    <property type="match status" value="1"/>
</dbReference>
<dbReference type="InterPro" id="IPR033872">
    <property type="entry name" value="nsLTP2"/>
</dbReference>
<feature type="signal peptide" evidence="3">
    <location>
        <begin position="1"/>
        <end position="28"/>
    </location>
</feature>
<organism evidence="5 6">
    <name type="scientific">Hibiscus trionum</name>
    <name type="common">Flower of an hour</name>
    <dbReference type="NCBI Taxonomy" id="183268"/>
    <lineage>
        <taxon>Eukaryota</taxon>
        <taxon>Viridiplantae</taxon>
        <taxon>Streptophyta</taxon>
        <taxon>Embryophyta</taxon>
        <taxon>Tracheophyta</taxon>
        <taxon>Spermatophyta</taxon>
        <taxon>Magnoliopsida</taxon>
        <taxon>eudicotyledons</taxon>
        <taxon>Gunneridae</taxon>
        <taxon>Pentapetalae</taxon>
        <taxon>rosids</taxon>
        <taxon>malvids</taxon>
        <taxon>Malvales</taxon>
        <taxon>Malvaceae</taxon>
        <taxon>Malvoideae</taxon>
        <taxon>Hibiscus</taxon>
    </lineage>
</organism>
<dbReference type="Pfam" id="PF00234">
    <property type="entry name" value="Tryp_alpha_amyl"/>
    <property type="match status" value="1"/>
</dbReference>
<dbReference type="OrthoDB" id="665742at2759"/>
<evidence type="ECO:0000256" key="3">
    <source>
        <dbReference type="SAM" id="SignalP"/>
    </source>
</evidence>
<feature type="domain" description="Bifunctional inhibitor/plant lipid transfer protein/seed storage helical" evidence="4">
    <location>
        <begin position="31"/>
        <end position="96"/>
    </location>
</feature>
<evidence type="ECO:0000313" key="5">
    <source>
        <dbReference type="EMBL" id="GMI74624.1"/>
    </source>
</evidence>
<reference evidence="5" key="1">
    <citation type="submission" date="2023-05" db="EMBL/GenBank/DDBJ databases">
        <title>Genome and transcriptome analyses reveal genes involved in the formation of fine ridges on petal epidermal cells in Hibiscus trionum.</title>
        <authorList>
            <person name="Koshimizu S."/>
            <person name="Masuda S."/>
            <person name="Ishii T."/>
            <person name="Shirasu K."/>
            <person name="Hoshino A."/>
            <person name="Arita M."/>
        </authorList>
    </citation>
    <scope>NUCLEOTIDE SEQUENCE</scope>
    <source>
        <strain evidence="5">Hamamatsu line</strain>
    </source>
</reference>
<dbReference type="InterPro" id="IPR036312">
    <property type="entry name" value="Bifun_inhib/LTP/seed_sf"/>
</dbReference>
<keyword evidence="6" id="KW-1185">Reference proteome</keyword>
<feature type="chain" id="PRO_5040839409" description="Bifunctional inhibitor/plant lipid transfer protein/seed storage helical domain-containing protein" evidence="3">
    <location>
        <begin position="29"/>
        <end position="96"/>
    </location>
</feature>
<dbReference type="InterPro" id="IPR016140">
    <property type="entry name" value="Bifunc_inhib/LTP/seed_store"/>
</dbReference>
<keyword evidence="1" id="KW-0813">Transport</keyword>
<keyword evidence="3" id="KW-0732">Signal</keyword>
<name>A0A9W7HBS9_HIBTR</name>